<dbReference type="AlphaFoldDB" id="A0A6D2KZD0"/>
<accession>A0A6D2KZD0</accession>
<keyword evidence="3" id="KW-1185">Reference proteome</keyword>
<protein>
    <submittedName>
        <fullName evidence="2">Uncharacterized protein</fullName>
    </submittedName>
</protein>
<reference evidence="2" key="1">
    <citation type="submission" date="2020-01" db="EMBL/GenBank/DDBJ databases">
        <authorList>
            <person name="Mishra B."/>
        </authorList>
    </citation>
    <scope>NUCLEOTIDE SEQUENCE [LARGE SCALE GENOMIC DNA]</scope>
</reference>
<organism evidence="2 3">
    <name type="scientific">Microthlaspi erraticum</name>
    <dbReference type="NCBI Taxonomy" id="1685480"/>
    <lineage>
        <taxon>Eukaryota</taxon>
        <taxon>Viridiplantae</taxon>
        <taxon>Streptophyta</taxon>
        <taxon>Embryophyta</taxon>
        <taxon>Tracheophyta</taxon>
        <taxon>Spermatophyta</taxon>
        <taxon>Magnoliopsida</taxon>
        <taxon>eudicotyledons</taxon>
        <taxon>Gunneridae</taxon>
        <taxon>Pentapetalae</taxon>
        <taxon>rosids</taxon>
        <taxon>malvids</taxon>
        <taxon>Brassicales</taxon>
        <taxon>Brassicaceae</taxon>
        <taxon>Coluteocarpeae</taxon>
        <taxon>Microthlaspi</taxon>
    </lineage>
</organism>
<feature type="compositionally biased region" description="Basic and acidic residues" evidence="1">
    <location>
        <begin position="122"/>
        <end position="131"/>
    </location>
</feature>
<feature type="compositionally biased region" description="Polar residues" evidence="1">
    <location>
        <begin position="90"/>
        <end position="106"/>
    </location>
</feature>
<gene>
    <name evidence="2" type="ORF">MERR_LOCUS40441</name>
</gene>
<feature type="compositionally biased region" description="Polar residues" evidence="1">
    <location>
        <begin position="41"/>
        <end position="52"/>
    </location>
</feature>
<comment type="caution">
    <text evidence="2">The sequence shown here is derived from an EMBL/GenBank/DDBJ whole genome shotgun (WGS) entry which is preliminary data.</text>
</comment>
<dbReference type="Proteomes" id="UP000467841">
    <property type="component" value="Unassembled WGS sequence"/>
</dbReference>
<sequence>MPTKERSSDVHAKPSIKGSDVHANPAQATTLAIIVNPAKATTPTFTQNPTQARRNKDLTPTAHSPMRSRHRSMPRCEDHKCRLVCSRHPSQAETANNGGSQTQQFPSVRYATPAPDPSIEEINARERNRGG</sequence>
<feature type="region of interest" description="Disordered" evidence="1">
    <location>
        <begin position="90"/>
        <end position="131"/>
    </location>
</feature>
<evidence type="ECO:0000313" key="2">
    <source>
        <dbReference type="EMBL" id="CAA7053206.1"/>
    </source>
</evidence>
<evidence type="ECO:0000256" key="1">
    <source>
        <dbReference type="SAM" id="MobiDB-lite"/>
    </source>
</evidence>
<evidence type="ECO:0000313" key="3">
    <source>
        <dbReference type="Proteomes" id="UP000467841"/>
    </source>
</evidence>
<feature type="region of interest" description="Disordered" evidence="1">
    <location>
        <begin position="1"/>
        <end position="24"/>
    </location>
</feature>
<feature type="compositionally biased region" description="Basic and acidic residues" evidence="1">
    <location>
        <begin position="1"/>
        <end position="12"/>
    </location>
</feature>
<name>A0A6D2KZD0_9BRAS</name>
<dbReference type="EMBL" id="CACVBM020001526">
    <property type="protein sequence ID" value="CAA7053206.1"/>
    <property type="molecule type" value="Genomic_DNA"/>
</dbReference>
<proteinExistence type="predicted"/>
<feature type="region of interest" description="Disordered" evidence="1">
    <location>
        <begin position="41"/>
        <end position="76"/>
    </location>
</feature>